<dbReference type="PROSITE" id="PS00086">
    <property type="entry name" value="CYTOCHROME_P450"/>
    <property type="match status" value="1"/>
</dbReference>
<dbReference type="PANTHER" id="PTHR24305">
    <property type="entry name" value="CYTOCHROME P450"/>
    <property type="match status" value="1"/>
</dbReference>
<evidence type="ECO:0008006" key="8">
    <source>
        <dbReference type="Google" id="ProtNLM"/>
    </source>
</evidence>
<comment type="caution">
    <text evidence="6">The sequence shown here is derived from an EMBL/GenBank/DDBJ whole genome shotgun (WGS) entry which is preliminary data.</text>
</comment>
<keyword evidence="5" id="KW-0503">Monooxygenase</keyword>
<keyword evidence="7" id="KW-1185">Reference proteome</keyword>
<dbReference type="InterPro" id="IPR050121">
    <property type="entry name" value="Cytochrome_P450_monoxygenase"/>
</dbReference>
<dbReference type="PRINTS" id="PR00385">
    <property type="entry name" value="P450"/>
</dbReference>
<dbReference type="SUPFAM" id="SSF48264">
    <property type="entry name" value="Cytochrome P450"/>
    <property type="match status" value="1"/>
</dbReference>
<accession>A0ABR4A7H7</accession>
<reference evidence="6 7" key="1">
    <citation type="submission" date="2024-09" db="EMBL/GenBank/DDBJ databases">
        <title>Rethinking Asexuality: The Enigmatic Case of Functional Sexual Genes in Lepraria (Stereocaulaceae).</title>
        <authorList>
            <person name="Doellman M."/>
            <person name="Sun Y."/>
            <person name="Barcenas-Pena A."/>
            <person name="Lumbsch H.T."/>
            <person name="Grewe F."/>
        </authorList>
    </citation>
    <scope>NUCLEOTIDE SEQUENCE [LARGE SCALE GENOMIC DNA]</scope>
    <source>
        <strain evidence="6 7">Mercado 3170</strain>
    </source>
</reference>
<dbReference type="Proteomes" id="UP001590950">
    <property type="component" value="Unassembled WGS sequence"/>
</dbReference>
<dbReference type="PANTHER" id="PTHR24305:SF232">
    <property type="entry name" value="P450, PUTATIVE (EUROFUNG)-RELATED"/>
    <property type="match status" value="1"/>
</dbReference>
<comment type="cofactor">
    <cofactor evidence="1">
        <name>heme</name>
        <dbReference type="ChEBI" id="CHEBI:30413"/>
    </cofactor>
</comment>
<evidence type="ECO:0000256" key="3">
    <source>
        <dbReference type="ARBA" id="ARBA00022723"/>
    </source>
</evidence>
<evidence type="ECO:0000256" key="1">
    <source>
        <dbReference type="ARBA" id="ARBA00001971"/>
    </source>
</evidence>
<evidence type="ECO:0000313" key="7">
    <source>
        <dbReference type="Proteomes" id="UP001590950"/>
    </source>
</evidence>
<keyword evidence="5" id="KW-0560">Oxidoreductase</keyword>
<gene>
    <name evidence="6" type="ORF">N7G274_005649</name>
</gene>
<evidence type="ECO:0000313" key="6">
    <source>
        <dbReference type="EMBL" id="KAL2041864.1"/>
    </source>
</evidence>
<keyword evidence="5" id="KW-0349">Heme</keyword>
<dbReference type="Gene3D" id="1.10.630.10">
    <property type="entry name" value="Cytochrome P450"/>
    <property type="match status" value="1"/>
</dbReference>
<evidence type="ECO:0000256" key="2">
    <source>
        <dbReference type="ARBA" id="ARBA00010617"/>
    </source>
</evidence>
<evidence type="ECO:0000256" key="4">
    <source>
        <dbReference type="ARBA" id="ARBA00023004"/>
    </source>
</evidence>
<dbReference type="EMBL" id="JBEFKJ010000016">
    <property type="protein sequence ID" value="KAL2041864.1"/>
    <property type="molecule type" value="Genomic_DNA"/>
</dbReference>
<dbReference type="InterPro" id="IPR001128">
    <property type="entry name" value="Cyt_P450"/>
</dbReference>
<proteinExistence type="inferred from homology"/>
<dbReference type="InterPro" id="IPR036396">
    <property type="entry name" value="Cyt_P450_sf"/>
</dbReference>
<sequence length="550" mass="62774">MFGQIVLKIWQHWPTVILLVFITYFARNRFRHGLHKYPGPLLASLTDWWRFFDVLGRRPDITQRALHKKHGDIVRYGPNALSFADPQALKTIYGLNKGFVKSDFYPVQQAMSKGERLPSLFSTTDEQYHAELRRCVNSAFSMTALVQYESSIDIITEKFLDQTEAVFSSKNKICDFAEWLQYYAFDVIGEITYSKRHGFVDRAEDVDGMVGYLGKLFNYVAPVGQLPMLDLLILKNPILRFLDKHNIMSFTFPVVTFAKARMAERLQDIEMAKVQGETPQLMAGNGCGDLLSMFLKAKEDRPEFFHDSRVLTMAVSMAFAGSETTAISLAAVFYYLLKNPQCYQNLMQELDGSLGSGTMEARPSGITTWAESQKLPYLDACIKEAFRLHPAAGLIIERIVPKQGAEICGEVIPGGTIVGCNAWVIHRRAEVFGEDAEIYRPERWLEADPDVRRKMEGAMFHFGMGARTCIGKNISLLEIYKLVPSFLKRFEVCITTWPSVFSDKHAEQQMQKARLADPEKEWRLHNAWFVKQLDFNTTFKPRSRTNLPAS</sequence>
<dbReference type="PRINTS" id="PR00463">
    <property type="entry name" value="EP450I"/>
</dbReference>
<protein>
    <recommendedName>
        <fullName evidence="8">Cytochrome P450</fullName>
    </recommendedName>
</protein>
<dbReference type="Pfam" id="PF00067">
    <property type="entry name" value="p450"/>
    <property type="match status" value="1"/>
</dbReference>
<keyword evidence="4 5" id="KW-0408">Iron</keyword>
<name>A0ABR4A7H7_9LECA</name>
<dbReference type="InterPro" id="IPR017972">
    <property type="entry name" value="Cyt_P450_CS"/>
</dbReference>
<comment type="similarity">
    <text evidence="2 5">Belongs to the cytochrome P450 family.</text>
</comment>
<keyword evidence="3 5" id="KW-0479">Metal-binding</keyword>
<dbReference type="InterPro" id="IPR002401">
    <property type="entry name" value="Cyt_P450_E_grp-I"/>
</dbReference>
<organism evidence="6 7">
    <name type="scientific">Stereocaulon virgatum</name>
    <dbReference type="NCBI Taxonomy" id="373712"/>
    <lineage>
        <taxon>Eukaryota</taxon>
        <taxon>Fungi</taxon>
        <taxon>Dikarya</taxon>
        <taxon>Ascomycota</taxon>
        <taxon>Pezizomycotina</taxon>
        <taxon>Lecanoromycetes</taxon>
        <taxon>OSLEUM clade</taxon>
        <taxon>Lecanoromycetidae</taxon>
        <taxon>Lecanorales</taxon>
        <taxon>Lecanorineae</taxon>
        <taxon>Stereocaulaceae</taxon>
        <taxon>Stereocaulon</taxon>
    </lineage>
</organism>
<evidence type="ECO:0000256" key="5">
    <source>
        <dbReference type="RuleBase" id="RU000461"/>
    </source>
</evidence>
<dbReference type="CDD" id="cd11060">
    <property type="entry name" value="CYP57A1-like"/>
    <property type="match status" value="1"/>
</dbReference>